<accession>A0A8W8I8Y8</accession>
<feature type="region of interest" description="Disordered" evidence="2">
    <location>
        <begin position="19"/>
        <end position="52"/>
    </location>
</feature>
<evidence type="ECO:0000256" key="1">
    <source>
        <dbReference type="SAM" id="Coils"/>
    </source>
</evidence>
<reference evidence="4" key="1">
    <citation type="submission" date="2022-08" db="UniProtKB">
        <authorList>
            <consortium name="EnsemblMetazoa"/>
        </authorList>
    </citation>
    <scope>IDENTIFICATION</scope>
    <source>
        <strain evidence="4">05x7-T-G4-1.051#20</strain>
    </source>
</reference>
<dbReference type="AlphaFoldDB" id="A0A8W8I8Y8"/>
<sequence length="167" mass="19545">MNAIYRLFNIKCAACESQKKTSTNPKPDVIDSKIKDQTEETKTQDELEKEKQRKRQLHSMTMLVTAIGCFIFPLTNTFKSRIVEHRVRSSISLGIVGLVFYTQSLYSFYGINHPPLKLLYENPKEYNRLDNENLKVLMKELKNTYVNLYQEMKKKISKPTDEADEKK</sequence>
<evidence type="ECO:0000256" key="3">
    <source>
        <dbReference type="SAM" id="Phobius"/>
    </source>
</evidence>
<protein>
    <recommendedName>
        <fullName evidence="6">Transmembrane protein</fullName>
    </recommendedName>
</protein>
<feature type="transmembrane region" description="Helical" evidence="3">
    <location>
        <begin position="57"/>
        <end position="75"/>
    </location>
</feature>
<organism evidence="4 5">
    <name type="scientific">Magallana gigas</name>
    <name type="common">Pacific oyster</name>
    <name type="synonym">Crassostrea gigas</name>
    <dbReference type="NCBI Taxonomy" id="29159"/>
    <lineage>
        <taxon>Eukaryota</taxon>
        <taxon>Metazoa</taxon>
        <taxon>Spiralia</taxon>
        <taxon>Lophotrochozoa</taxon>
        <taxon>Mollusca</taxon>
        <taxon>Bivalvia</taxon>
        <taxon>Autobranchia</taxon>
        <taxon>Pteriomorphia</taxon>
        <taxon>Ostreida</taxon>
        <taxon>Ostreoidea</taxon>
        <taxon>Ostreidae</taxon>
        <taxon>Magallana</taxon>
    </lineage>
</organism>
<feature type="compositionally biased region" description="Basic and acidic residues" evidence="2">
    <location>
        <begin position="28"/>
        <end position="51"/>
    </location>
</feature>
<keyword evidence="3" id="KW-0812">Transmembrane</keyword>
<evidence type="ECO:0000313" key="4">
    <source>
        <dbReference type="EnsemblMetazoa" id="G12951.2:cds"/>
    </source>
</evidence>
<dbReference type="EnsemblMetazoa" id="G12951.1">
    <property type="protein sequence ID" value="G12951.1:cds"/>
    <property type="gene ID" value="G12951"/>
</dbReference>
<name>A0A8W8I8Y8_MAGGI</name>
<evidence type="ECO:0000313" key="5">
    <source>
        <dbReference type="Proteomes" id="UP000005408"/>
    </source>
</evidence>
<keyword evidence="1" id="KW-0175">Coiled coil</keyword>
<keyword evidence="3" id="KW-1133">Transmembrane helix</keyword>
<dbReference type="EnsemblMetazoa" id="G12951.2">
    <property type="protein sequence ID" value="G12951.2:cds"/>
    <property type="gene ID" value="G12951"/>
</dbReference>
<dbReference type="OMA" id="NIKCAAC"/>
<feature type="transmembrane region" description="Helical" evidence="3">
    <location>
        <begin position="87"/>
        <end position="109"/>
    </location>
</feature>
<dbReference type="OrthoDB" id="10512145at2759"/>
<evidence type="ECO:0008006" key="6">
    <source>
        <dbReference type="Google" id="ProtNLM"/>
    </source>
</evidence>
<proteinExistence type="predicted"/>
<keyword evidence="5" id="KW-1185">Reference proteome</keyword>
<feature type="coiled-coil region" evidence="1">
    <location>
        <begin position="131"/>
        <end position="158"/>
    </location>
</feature>
<keyword evidence="3" id="KW-0472">Membrane</keyword>
<dbReference type="Proteomes" id="UP000005408">
    <property type="component" value="Unassembled WGS sequence"/>
</dbReference>
<evidence type="ECO:0000256" key="2">
    <source>
        <dbReference type="SAM" id="MobiDB-lite"/>
    </source>
</evidence>